<dbReference type="CDD" id="cd16363">
    <property type="entry name" value="Col_Im_like"/>
    <property type="match status" value="1"/>
</dbReference>
<dbReference type="InterPro" id="IPR035900">
    <property type="entry name" value="Colicin_E_sf"/>
</dbReference>
<organism evidence="3 4">
    <name type="scientific">Escherichia coli</name>
    <dbReference type="NCBI Taxonomy" id="562"/>
    <lineage>
        <taxon>Bacteria</taxon>
        <taxon>Pseudomonadati</taxon>
        <taxon>Pseudomonadota</taxon>
        <taxon>Gammaproteobacteria</taxon>
        <taxon>Enterobacterales</taxon>
        <taxon>Enterobacteriaceae</taxon>
        <taxon>Escherichia</taxon>
    </lineage>
</organism>
<dbReference type="AlphaFoldDB" id="A0A377KC70"/>
<dbReference type="InterPro" id="IPR000290">
    <property type="entry name" value="Colicin_pyocin"/>
</dbReference>
<dbReference type="EMBL" id="UGEM01000004">
    <property type="protein sequence ID" value="STP22079.1"/>
    <property type="molecule type" value="Genomic_DNA"/>
</dbReference>
<comment type="similarity">
    <text evidence="1">Belongs to the colicins ColE2/ColE8/ColE9 and pyocins S1/S2 family.</text>
</comment>
<keyword evidence="2" id="KW-0079">Bacteriocin immunity</keyword>
<protein>
    <submittedName>
        <fullName evidence="3">Putative Colicin E7 immunity protein</fullName>
    </submittedName>
</protein>
<evidence type="ECO:0000256" key="2">
    <source>
        <dbReference type="ARBA" id="ARBA00023025"/>
    </source>
</evidence>
<dbReference type="SUPFAM" id="SSF47345">
    <property type="entry name" value="Colicin E immunity proteins"/>
    <property type="match status" value="1"/>
</dbReference>
<proteinExistence type="inferred from homology"/>
<reference evidence="3 4" key="1">
    <citation type="submission" date="2018-06" db="EMBL/GenBank/DDBJ databases">
        <authorList>
            <consortium name="Pathogen Informatics"/>
            <person name="Doyle S."/>
        </authorList>
    </citation>
    <scope>NUCLEOTIDE SEQUENCE [LARGE SCALE GENOMIC DNA]</scope>
    <source>
        <strain evidence="3 4">NCTC9075</strain>
    </source>
</reference>
<accession>A0A377KC70</accession>
<evidence type="ECO:0000256" key="1">
    <source>
        <dbReference type="ARBA" id="ARBA00009346"/>
    </source>
</evidence>
<evidence type="ECO:0000313" key="3">
    <source>
        <dbReference type="EMBL" id="STP22079.1"/>
    </source>
</evidence>
<dbReference type="GO" id="GO:0030153">
    <property type="term" value="P:bacteriocin immunity"/>
    <property type="evidence" value="ECO:0007669"/>
    <property type="project" value="UniProtKB-KW"/>
</dbReference>
<sequence>MHDLKYKIYFYTEGEFLEMLEEIVNATSKDKSLKGKKLEKYLDTLVDHFIKITEHPKKGDLIFYPNSPEDGKPENILKIVKEWRRFARIVFVQRFRMNSKQNLSPENHHVLVK</sequence>
<gene>
    <name evidence="3" type="primary">imm_1</name>
    <name evidence="3" type="ORF">NCTC9075_05552</name>
</gene>
<dbReference type="Pfam" id="PF01320">
    <property type="entry name" value="Colicin_Pyocin"/>
    <property type="match status" value="1"/>
</dbReference>
<dbReference type="Proteomes" id="UP000254181">
    <property type="component" value="Unassembled WGS sequence"/>
</dbReference>
<evidence type="ECO:0000313" key="4">
    <source>
        <dbReference type="Proteomes" id="UP000254181"/>
    </source>
</evidence>
<dbReference type="Gene3D" id="1.10.1200.20">
    <property type="entry name" value="Colicin E immunity protein"/>
    <property type="match status" value="1"/>
</dbReference>
<dbReference type="GO" id="GO:0015643">
    <property type="term" value="F:toxic substance binding"/>
    <property type="evidence" value="ECO:0007669"/>
    <property type="project" value="InterPro"/>
</dbReference>
<name>A0A377KC70_ECOLX</name>